<dbReference type="Proteomes" id="UP000001880">
    <property type="component" value="Chromosome"/>
</dbReference>
<dbReference type="Pfam" id="PF00188">
    <property type="entry name" value="CAP"/>
    <property type="match status" value="1"/>
</dbReference>
<dbReference type="AlphaFoldDB" id="D0LIY1"/>
<dbReference type="KEGG" id="hoh:Hoch_0369"/>
<dbReference type="HOGENOM" id="CLU_478001_0_0_7"/>
<keyword evidence="4" id="KW-1185">Reference proteome</keyword>
<feature type="region of interest" description="Disordered" evidence="1">
    <location>
        <begin position="18"/>
        <end position="39"/>
    </location>
</feature>
<sequence>MGWRAALTLGALALASGCGSTSPAGDTRPRQLGQAPSWRQSQEVQEYAPEDPNLVPGIAEPITLAPSTPASPDYNARAVVAVPRAPLSDAVIDAVQRTCAQIGCSAPTPDGRLFAAVNELAGVVSENGPLAYPLVEFAMHRHGIIEPSPHLVIVWGPLDDPAPMIEQLEPRLPELLRADPSSRPYTRIAIGTSLRDGNDGVAIIALQSSHVDTAPIPRALPRGGGFAVEGQVRDGYRQPNVYITRESGKVEHVAKGPGPGFATRVSCDGRQGRQQIEITAEDAAGSTVLANFPVWCNEAAPTSITVRPSEDDTNPVTSEAEAESRMLELVNRDRAAHNLPPLALDPAVGEVARAHSRDMQATGVVAHVSPNTGSASDRVRAAQITTPLVLENVARAYGVSEAQAGLMNSPGHRANMLSHQATHIGIGIVFGTEVAGRREMFVTQVFTRVPPRLGAAEAARNLHAKIVERGGVADDAELSRVAQQYADAIVAGEPPKQVSARLSPKLDAFAKRYSRVVTSVIAIGDVEMFSAKDAISETGFNHYGLGVGVAPHAEFGDYALYVVLLLATAR</sequence>
<proteinExistence type="predicted"/>
<reference evidence="3 4" key="1">
    <citation type="journal article" date="2010" name="Stand. Genomic Sci.">
        <title>Complete genome sequence of Haliangium ochraceum type strain (SMP-2).</title>
        <authorList>
            <consortium name="US DOE Joint Genome Institute (JGI-PGF)"/>
            <person name="Ivanova N."/>
            <person name="Daum C."/>
            <person name="Lang E."/>
            <person name="Abt B."/>
            <person name="Kopitz M."/>
            <person name="Saunders E."/>
            <person name="Lapidus A."/>
            <person name="Lucas S."/>
            <person name="Glavina Del Rio T."/>
            <person name="Nolan M."/>
            <person name="Tice H."/>
            <person name="Copeland A."/>
            <person name="Cheng J.F."/>
            <person name="Chen F."/>
            <person name="Bruce D."/>
            <person name="Goodwin L."/>
            <person name="Pitluck S."/>
            <person name="Mavromatis K."/>
            <person name="Pati A."/>
            <person name="Mikhailova N."/>
            <person name="Chen A."/>
            <person name="Palaniappan K."/>
            <person name="Land M."/>
            <person name="Hauser L."/>
            <person name="Chang Y.J."/>
            <person name="Jeffries C.D."/>
            <person name="Detter J.C."/>
            <person name="Brettin T."/>
            <person name="Rohde M."/>
            <person name="Goker M."/>
            <person name="Bristow J."/>
            <person name="Markowitz V."/>
            <person name="Eisen J.A."/>
            <person name="Hugenholtz P."/>
            <person name="Kyrpides N.C."/>
            <person name="Klenk H.P."/>
        </authorList>
    </citation>
    <scope>NUCLEOTIDE SEQUENCE [LARGE SCALE GENOMIC DNA]</scope>
    <source>
        <strain evidence="4">DSM 14365 / CIP 107738 / JCM 11303 / AJ 13395 / SMP-2</strain>
    </source>
</reference>
<feature type="domain" description="SCP" evidence="2">
    <location>
        <begin position="327"/>
        <end position="444"/>
    </location>
</feature>
<dbReference type="STRING" id="502025.Hoch_0369"/>
<protein>
    <submittedName>
        <fullName evidence="3">SCP-like extracellular</fullName>
    </submittedName>
</protein>
<accession>D0LIY1</accession>
<name>D0LIY1_HALO1</name>
<dbReference type="EMBL" id="CP001804">
    <property type="protein sequence ID" value="ACY13010.1"/>
    <property type="molecule type" value="Genomic_DNA"/>
</dbReference>
<dbReference type="CDD" id="cd05379">
    <property type="entry name" value="CAP_bacterial"/>
    <property type="match status" value="1"/>
</dbReference>
<dbReference type="InterPro" id="IPR035940">
    <property type="entry name" value="CAP_sf"/>
</dbReference>
<dbReference type="PROSITE" id="PS51257">
    <property type="entry name" value="PROKAR_LIPOPROTEIN"/>
    <property type="match status" value="1"/>
</dbReference>
<gene>
    <name evidence="3" type="ordered locus">Hoch_0369</name>
</gene>
<evidence type="ECO:0000256" key="1">
    <source>
        <dbReference type="SAM" id="MobiDB-lite"/>
    </source>
</evidence>
<dbReference type="PANTHER" id="PTHR31157:SF1">
    <property type="entry name" value="SCP DOMAIN-CONTAINING PROTEIN"/>
    <property type="match status" value="1"/>
</dbReference>
<dbReference type="PANTHER" id="PTHR31157">
    <property type="entry name" value="SCP DOMAIN-CONTAINING PROTEIN"/>
    <property type="match status" value="1"/>
</dbReference>
<dbReference type="eggNOG" id="COG2340">
    <property type="taxonomic scope" value="Bacteria"/>
</dbReference>
<evidence type="ECO:0000313" key="3">
    <source>
        <dbReference type="EMBL" id="ACY13010.1"/>
    </source>
</evidence>
<evidence type="ECO:0000313" key="4">
    <source>
        <dbReference type="Proteomes" id="UP000001880"/>
    </source>
</evidence>
<organism evidence="3 4">
    <name type="scientific">Haliangium ochraceum (strain DSM 14365 / JCM 11303 / SMP-2)</name>
    <dbReference type="NCBI Taxonomy" id="502025"/>
    <lineage>
        <taxon>Bacteria</taxon>
        <taxon>Pseudomonadati</taxon>
        <taxon>Myxococcota</taxon>
        <taxon>Polyangia</taxon>
        <taxon>Haliangiales</taxon>
        <taxon>Kofleriaceae</taxon>
        <taxon>Haliangium</taxon>
    </lineage>
</organism>
<evidence type="ECO:0000259" key="2">
    <source>
        <dbReference type="Pfam" id="PF00188"/>
    </source>
</evidence>
<dbReference type="SUPFAM" id="SSF55797">
    <property type="entry name" value="PR-1-like"/>
    <property type="match status" value="1"/>
</dbReference>
<dbReference type="Gene3D" id="3.40.33.10">
    <property type="entry name" value="CAP"/>
    <property type="match status" value="1"/>
</dbReference>
<dbReference type="InterPro" id="IPR014044">
    <property type="entry name" value="CAP_dom"/>
</dbReference>